<evidence type="ECO:0000256" key="5">
    <source>
        <dbReference type="SAM" id="MobiDB-lite"/>
    </source>
</evidence>
<keyword evidence="4 6" id="KW-0472">Membrane</keyword>
<evidence type="ECO:0000256" key="4">
    <source>
        <dbReference type="ARBA" id="ARBA00023136"/>
    </source>
</evidence>
<dbReference type="InterPro" id="IPR022703">
    <property type="entry name" value="DUF3533"/>
</dbReference>
<feature type="transmembrane region" description="Helical" evidence="6">
    <location>
        <begin position="300"/>
        <end position="321"/>
    </location>
</feature>
<comment type="subcellular location">
    <subcellularLocation>
        <location evidence="1">Membrane</location>
        <topology evidence="1">Multi-pass membrane protein</topology>
    </subcellularLocation>
</comment>
<dbReference type="Pfam" id="PF12051">
    <property type="entry name" value="DUF3533"/>
    <property type="match status" value="1"/>
</dbReference>
<sequence>MSTSRSAPLPGSRFSLDTVTEEKRSAQSRFEGQQDCDNDTIVEPPASIHATQQQQQQQPTQPRPSVAEMLPHFWAMPHLFTKHTFVWIFATTFVMIVYIWLYLGALWQPLTRVRNVDILFYNGDAGFDFSTTPPQIQQLTAGITQNQTLGEMVQSKIMDPTGALNHVVRWNDWSDRKGLSREELVDQVERGEYWGLLYIPANFSNNYLSYAPSYTGPATQPKVIDMEYIFDQGRGYGTHSLIEKFISRSLDAFGRAFETGLLTSPANTTLLATMHPTFWANTLHYTETVLHPVKVYGANFASYVTFIVLYIGAMLTVYSIAKFLPNTIESLGILGLEVVEVTGTTTPRRPFYKFPALQIAIARYFLALLFSLMHTIFVWMVPQILEGHQNEGGNAGQVFFFIWFTSWSFVSIMSFLCQLLTADGFQGPATMLMILMFTSSTGILDWVVMPGFFRIGYAFPFTYGVRGLRYFYFGSQQNNMWINWLVILGWIVVPGVATMLMARTNIRVRRQALRNTFNSQQV</sequence>
<dbReference type="Proteomes" id="UP000807716">
    <property type="component" value="Unassembled WGS sequence"/>
</dbReference>
<dbReference type="PANTHER" id="PTHR43077">
    <property type="entry name" value="TRANSPORT PERMEASE YVFS-RELATED"/>
    <property type="match status" value="1"/>
</dbReference>
<dbReference type="OrthoDB" id="538718at2759"/>
<feature type="transmembrane region" description="Helical" evidence="6">
    <location>
        <begin position="400"/>
        <end position="420"/>
    </location>
</feature>
<evidence type="ECO:0000259" key="7">
    <source>
        <dbReference type="Pfam" id="PF12051"/>
    </source>
</evidence>
<keyword evidence="2 6" id="KW-0812">Transmembrane</keyword>
<organism evidence="8 9">
    <name type="scientific">Actinomortierella ambigua</name>
    <dbReference type="NCBI Taxonomy" id="1343610"/>
    <lineage>
        <taxon>Eukaryota</taxon>
        <taxon>Fungi</taxon>
        <taxon>Fungi incertae sedis</taxon>
        <taxon>Mucoromycota</taxon>
        <taxon>Mortierellomycotina</taxon>
        <taxon>Mortierellomycetes</taxon>
        <taxon>Mortierellales</taxon>
        <taxon>Mortierellaceae</taxon>
        <taxon>Actinomortierella</taxon>
    </lineage>
</organism>
<feature type="transmembrane region" description="Helical" evidence="6">
    <location>
        <begin position="85"/>
        <end position="107"/>
    </location>
</feature>
<name>A0A9P6Q802_9FUNG</name>
<protein>
    <recommendedName>
        <fullName evidence="7">DUF3533 domain-containing protein</fullName>
    </recommendedName>
</protein>
<evidence type="ECO:0000313" key="8">
    <source>
        <dbReference type="EMBL" id="KAG0262662.1"/>
    </source>
</evidence>
<feature type="compositionally biased region" description="Low complexity" evidence="5">
    <location>
        <begin position="51"/>
        <end position="60"/>
    </location>
</feature>
<accession>A0A9P6Q802</accession>
<feature type="region of interest" description="Disordered" evidence="5">
    <location>
        <begin position="1"/>
        <end position="64"/>
    </location>
</feature>
<keyword evidence="9" id="KW-1185">Reference proteome</keyword>
<gene>
    <name evidence="8" type="ORF">DFQ27_002226</name>
</gene>
<dbReference type="EMBL" id="JAAAJB010000181">
    <property type="protein sequence ID" value="KAG0262662.1"/>
    <property type="molecule type" value="Genomic_DNA"/>
</dbReference>
<proteinExistence type="predicted"/>
<evidence type="ECO:0000256" key="6">
    <source>
        <dbReference type="SAM" id="Phobius"/>
    </source>
</evidence>
<feature type="transmembrane region" description="Helical" evidence="6">
    <location>
        <begin position="432"/>
        <end position="453"/>
    </location>
</feature>
<comment type="caution">
    <text evidence="8">The sequence shown here is derived from an EMBL/GenBank/DDBJ whole genome shotgun (WGS) entry which is preliminary data.</text>
</comment>
<evidence type="ECO:0000256" key="1">
    <source>
        <dbReference type="ARBA" id="ARBA00004141"/>
    </source>
</evidence>
<dbReference type="PANTHER" id="PTHR43077:SF10">
    <property type="entry name" value="TRANSPORT PERMEASE PROTEIN"/>
    <property type="match status" value="1"/>
</dbReference>
<feature type="transmembrane region" description="Helical" evidence="6">
    <location>
        <begin position="361"/>
        <end position="380"/>
    </location>
</feature>
<dbReference type="AlphaFoldDB" id="A0A9P6Q802"/>
<feature type="transmembrane region" description="Helical" evidence="6">
    <location>
        <begin position="481"/>
        <end position="502"/>
    </location>
</feature>
<dbReference type="InterPro" id="IPR051328">
    <property type="entry name" value="T7SS_ABC-Transporter"/>
</dbReference>
<dbReference type="GO" id="GO:0016020">
    <property type="term" value="C:membrane"/>
    <property type="evidence" value="ECO:0007669"/>
    <property type="project" value="UniProtKB-SubCell"/>
</dbReference>
<feature type="domain" description="DUF3533" evidence="7">
    <location>
        <begin position="90"/>
        <end position="493"/>
    </location>
</feature>
<evidence type="ECO:0000313" key="9">
    <source>
        <dbReference type="Proteomes" id="UP000807716"/>
    </source>
</evidence>
<reference evidence="8" key="1">
    <citation type="journal article" date="2020" name="Fungal Divers.">
        <title>Resolving the Mortierellaceae phylogeny through synthesis of multi-gene phylogenetics and phylogenomics.</title>
        <authorList>
            <person name="Vandepol N."/>
            <person name="Liber J."/>
            <person name="Desiro A."/>
            <person name="Na H."/>
            <person name="Kennedy M."/>
            <person name="Barry K."/>
            <person name="Grigoriev I.V."/>
            <person name="Miller A.N."/>
            <person name="O'Donnell K."/>
            <person name="Stajich J.E."/>
            <person name="Bonito G."/>
        </authorList>
    </citation>
    <scope>NUCLEOTIDE SEQUENCE</scope>
    <source>
        <strain evidence="8">BC1065</strain>
    </source>
</reference>
<evidence type="ECO:0000256" key="2">
    <source>
        <dbReference type="ARBA" id="ARBA00022692"/>
    </source>
</evidence>
<keyword evidence="3 6" id="KW-1133">Transmembrane helix</keyword>
<evidence type="ECO:0000256" key="3">
    <source>
        <dbReference type="ARBA" id="ARBA00022989"/>
    </source>
</evidence>